<name>A0A1G2FXJ1_9BACT</name>
<protein>
    <submittedName>
        <fullName evidence="1">Uncharacterized protein</fullName>
    </submittedName>
</protein>
<dbReference type="Proteomes" id="UP000177480">
    <property type="component" value="Unassembled WGS sequence"/>
</dbReference>
<sequence>MFVAFETSGAYFNALTGWQCRPLQVWIMPFPLNGVIVRAQKRALTAHSGCFIARGAYFCHEEFIADFYFIRNSAIKGEWISLSSVLYFR</sequence>
<accession>A0A1G2FXJ1</accession>
<gene>
    <name evidence="1" type="ORF">A2719_02120</name>
</gene>
<reference evidence="1 2" key="1">
    <citation type="journal article" date="2016" name="Nat. Commun.">
        <title>Thousands of microbial genomes shed light on interconnected biogeochemical processes in an aquifer system.</title>
        <authorList>
            <person name="Anantharaman K."/>
            <person name="Brown C.T."/>
            <person name="Hug L.A."/>
            <person name="Sharon I."/>
            <person name="Castelle C.J."/>
            <person name="Probst A.J."/>
            <person name="Thomas B.C."/>
            <person name="Singh A."/>
            <person name="Wilkins M.J."/>
            <person name="Karaoz U."/>
            <person name="Brodie E.L."/>
            <person name="Williams K.H."/>
            <person name="Hubbard S.S."/>
            <person name="Banfield J.F."/>
        </authorList>
    </citation>
    <scope>NUCLEOTIDE SEQUENCE [LARGE SCALE GENOMIC DNA]</scope>
</reference>
<comment type="caution">
    <text evidence="1">The sequence shown here is derived from an EMBL/GenBank/DDBJ whole genome shotgun (WGS) entry which is preliminary data.</text>
</comment>
<dbReference type="EMBL" id="MHNK01000022">
    <property type="protein sequence ID" value="OGZ42789.1"/>
    <property type="molecule type" value="Genomic_DNA"/>
</dbReference>
<organism evidence="1 2">
    <name type="scientific">Candidatus Ryanbacteria bacterium RIFCSPHIGHO2_01_FULL_45_22</name>
    <dbReference type="NCBI Taxonomy" id="1802114"/>
    <lineage>
        <taxon>Bacteria</taxon>
        <taxon>Candidatus Ryaniibacteriota</taxon>
    </lineage>
</organism>
<dbReference type="AlphaFoldDB" id="A0A1G2FXJ1"/>
<proteinExistence type="predicted"/>
<evidence type="ECO:0000313" key="2">
    <source>
        <dbReference type="Proteomes" id="UP000177480"/>
    </source>
</evidence>
<dbReference type="STRING" id="1802114.A2719_02120"/>
<evidence type="ECO:0000313" key="1">
    <source>
        <dbReference type="EMBL" id="OGZ42789.1"/>
    </source>
</evidence>